<dbReference type="Gene3D" id="4.10.95.10">
    <property type="entry name" value="Cytochrome c oxidase, subunit VIa"/>
    <property type="match status" value="1"/>
</dbReference>
<dbReference type="InterPro" id="IPR001349">
    <property type="entry name" value="Cyt_c_oxidase_su6a"/>
</dbReference>
<dbReference type="Pfam" id="PF02046">
    <property type="entry name" value="COX6A"/>
    <property type="match status" value="1"/>
</dbReference>
<sequence length="130" mass="15062">MSLSVPRIALKSAKPTITFVRNSGGGHFKFSSYRHDLVTGVRAPAESAKLFKKISAFAVLPILFTLYLGYQDEENVHHAMPKWKENHREYPFRYIRRREFPWGDGNHTLIFRPNQFIPGEGFPEGHDDHH</sequence>
<keyword evidence="3" id="KW-0809">Transit peptide</keyword>
<protein>
    <submittedName>
        <fullName evidence="7">Uncharacterized protein</fullName>
    </submittedName>
</protein>
<keyword evidence="6" id="KW-1185">Reference proteome</keyword>
<dbReference type="GO" id="GO:0005743">
    <property type="term" value="C:mitochondrial inner membrane"/>
    <property type="evidence" value="ECO:0007669"/>
    <property type="project" value="UniProtKB-SubCell"/>
</dbReference>
<organism evidence="6 7">
    <name type="scientific">Acrobeloides nanus</name>
    <dbReference type="NCBI Taxonomy" id="290746"/>
    <lineage>
        <taxon>Eukaryota</taxon>
        <taxon>Metazoa</taxon>
        <taxon>Ecdysozoa</taxon>
        <taxon>Nematoda</taxon>
        <taxon>Chromadorea</taxon>
        <taxon>Rhabditida</taxon>
        <taxon>Tylenchina</taxon>
        <taxon>Cephalobomorpha</taxon>
        <taxon>Cephaloboidea</taxon>
        <taxon>Cephalobidae</taxon>
        <taxon>Acrobeloides</taxon>
    </lineage>
</organism>
<keyword evidence="5" id="KW-0472">Membrane</keyword>
<accession>A0A914BW38</accession>
<evidence type="ECO:0000313" key="7">
    <source>
        <dbReference type="WBParaSite" id="ACRNAN_Path_1138.g4392.t1"/>
    </source>
</evidence>
<dbReference type="Proteomes" id="UP000887540">
    <property type="component" value="Unplaced"/>
</dbReference>
<evidence type="ECO:0000256" key="2">
    <source>
        <dbReference type="ARBA" id="ARBA00022792"/>
    </source>
</evidence>
<proteinExistence type="predicted"/>
<evidence type="ECO:0000313" key="6">
    <source>
        <dbReference type="Proteomes" id="UP000887540"/>
    </source>
</evidence>
<evidence type="ECO:0000256" key="1">
    <source>
        <dbReference type="ARBA" id="ARBA00004273"/>
    </source>
</evidence>
<keyword evidence="4" id="KW-0496">Mitochondrion</keyword>
<dbReference type="WBParaSite" id="ACRNAN_Path_1138.g4392.t1">
    <property type="protein sequence ID" value="ACRNAN_Path_1138.g4392.t1"/>
    <property type="gene ID" value="ACRNAN_Path_1138.g4392"/>
</dbReference>
<dbReference type="SUPFAM" id="SSF81411">
    <property type="entry name" value="Mitochondrial cytochrome c oxidase subunit VIa"/>
    <property type="match status" value="1"/>
</dbReference>
<dbReference type="InterPro" id="IPR036418">
    <property type="entry name" value="Cyt_c_oxidase_su6a_sf"/>
</dbReference>
<name>A0A914BW38_9BILA</name>
<comment type="subcellular location">
    <subcellularLocation>
        <location evidence="1">Mitochondrion inner membrane</location>
    </subcellularLocation>
</comment>
<reference evidence="7" key="1">
    <citation type="submission" date="2022-11" db="UniProtKB">
        <authorList>
            <consortium name="WormBaseParasite"/>
        </authorList>
    </citation>
    <scope>IDENTIFICATION</scope>
</reference>
<evidence type="ECO:0000256" key="4">
    <source>
        <dbReference type="ARBA" id="ARBA00023128"/>
    </source>
</evidence>
<evidence type="ECO:0000256" key="3">
    <source>
        <dbReference type="ARBA" id="ARBA00022946"/>
    </source>
</evidence>
<keyword evidence="2" id="KW-0999">Mitochondrion inner membrane</keyword>
<evidence type="ECO:0000256" key="5">
    <source>
        <dbReference type="ARBA" id="ARBA00023136"/>
    </source>
</evidence>
<dbReference type="AlphaFoldDB" id="A0A914BW38"/>